<dbReference type="Pfam" id="PF18909">
    <property type="entry name" value="dGTP_diPhyd_N"/>
    <property type="match status" value="1"/>
</dbReference>
<evidence type="ECO:0000259" key="1">
    <source>
        <dbReference type="Pfam" id="PF18909"/>
    </source>
</evidence>
<protein>
    <recommendedName>
        <fullName evidence="1">dATP/dGTP diphosphohydrolase N-terminal domain-containing protein</fullName>
    </recommendedName>
</protein>
<feature type="domain" description="dATP/dGTP diphosphohydrolase N-terminal" evidence="1">
    <location>
        <begin position="11"/>
        <end position="107"/>
    </location>
</feature>
<organism evidence="2 3">
    <name type="scientific">Acidocella aminolytica 101 = DSM 11237</name>
    <dbReference type="NCBI Taxonomy" id="1120923"/>
    <lineage>
        <taxon>Bacteria</taxon>
        <taxon>Pseudomonadati</taxon>
        <taxon>Pseudomonadota</taxon>
        <taxon>Alphaproteobacteria</taxon>
        <taxon>Acetobacterales</taxon>
        <taxon>Acidocellaceae</taxon>
        <taxon>Acidocella</taxon>
    </lineage>
</organism>
<accession>A0A0D6PG57</accession>
<gene>
    <name evidence="2" type="ORF">Aam_030_062</name>
</gene>
<reference evidence="2 3" key="1">
    <citation type="submission" date="2012-11" db="EMBL/GenBank/DDBJ databases">
        <title>Whole genome sequence of Acidocella aminolytica 101 = DSM 11237.</title>
        <authorList>
            <person name="Azuma Y."/>
            <person name="Higashiura N."/>
            <person name="Hirakawa H."/>
            <person name="Matsushita K."/>
        </authorList>
    </citation>
    <scope>NUCLEOTIDE SEQUENCE [LARGE SCALE GENOMIC DNA]</scope>
    <source>
        <strain evidence="3">101 / DSM 11237</strain>
    </source>
</reference>
<name>A0A0D6PG57_9PROT</name>
<evidence type="ECO:0000313" key="3">
    <source>
        <dbReference type="Proteomes" id="UP000032668"/>
    </source>
</evidence>
<keyword evidence="3" id="KW-1185">Reference proteome</keyword>
<dbReference type="AlphaFoldDB" id="A0A0D6PG57"/>
<proteinExistence type="predicted"/>
<comment type="caution">
    <text evidence="2">The sequence shown here is derived from an EMBL/GenBank/DDBJ whole genome shotgun (WGS) entry which is preliminary data.</text>
</comment>
<dbReference type="Proteomes" id="UP000032668">
    <property type="component" value="Unassembled WGS sequence"/>
</dbReference>
<evidence type="ECO:0000313" key="2">
    <source>
        <dbReference type="EMBL" id="GAN79829.1"/>
    </source>
</evidence>
<dbReference type="EMBL" id="BANC01000030">
    <property type="protein sequence ID" value="GAN79829.1"/>
    <property type="molecule type" value="Genomic_DNA"/>
</dbReference>
<sequence length="161" mass="18618">MKKQSAAPDGGGLRYDDEKPRYDLIPPDALHALAVHYTISLKKYPERNWERGMAWGKCFASLMRHAWAWMRGEDFDPETGSHHMIAAAWNALAIATYHMRGIGNDDRPGFNKEKPCFTTSLPHTQNTRAAWMLLIRWPWTLRQKLWGWAIRSIPRLFTATP</sequence>
<dbReference type="InterPro" id="IPR044038">
    <property type="entry name" value="dATP/dGTP_diPOhydrolase_N"/>
</dbReference>